<organism evidence="2 3">
    <name type="scientific">Microbacterium oleivorans</name>
    <dbReference type="NCBI Taxonomy" id="273677"/>
    <lineage>
        <taxon>Bacteria</taxon>
        <taxon>Bacillati</taxon>
        <taxon>Actinomycetota</taxon>
        <taxon>Actinomycetes</taxon>
        <taxon>Micrococcales</taxon>
        <taxon>Microbacteriaceae</taxon>
        <taxon>Microbacterium</taxon>
    </lineage>
</organism>
<dbReference type="RefSeq" id="WP_133400027.1">
    <property type="nucleotide sequence ID" value="NZ_SMZX01000002.1"/>
</dbReference>
<accession>A0A4R5YFW1</accession>
<keyword evidence="1" id="KW-0812">Transmembrane</keyword>
<keyword evidence="1" id="KW-1133">Transmembrane helix</keyword>
<feature type="transmembrane region" description="Helical" evidence="1">
    <location>
        <begin position="30"/>
        <end position="48"/>
    </location>
</feature>
<dbReference type="AlphaFoldDB" id="A0A4R5YFW1"/>
<dbReference type="EMBL" id="SMZX01000002">
    <property type="protein sequence ID" value="TDL44061.1"/>
    <property type="molecule type" value="Genomic_DNA"/>
</dbReference>
<name>A0A4R5YFW1_9MICO</name>
<protein>
    <submittedName>
        <fullName evidence="2">Uncharacterized protein</fullName>
    </submittedName>
</protein>
<comment type="caution">
    <text evidence="2">The sequence shown here is derived from an EMBL/GenBank/DDBJ whole genome shotgun (WGS) entry which is preliminary data.</text>
</comment>
<proteinExistence type="predicted"/>
<keyword evidence="1" id="KW-0472">Membrane</keyword>
<evidence type="ECO:0000313" key="3">
    <source>
        <dbReference type="Proteomes" id="UP000295633"/>
    </source>
</evidence>
<sequence>MGAATSQSCLVFAQWVCVEWDATFQFWETIVATIVAAIVMFLTILFSVRIANAQTQRTLDAAFEKESRDRRERDDAAQIAAEQREREARVPMASSLVRLAITYEKAIATREENELAKAKAEWQALSVLFAASALPGAAELFEFADFVVDQAIEKRDETARSHAERIAQVLAALIGERIQMSANEWARTGQLPSETVAAIEKIRKERREAEEKANNRNTAFIAMLLAAKDGSLDEEYPQEPESLE</sequence>
<gene>
    <name evidence="2" type="ORF">E2R54_12915</name>
</gene>
<evidence type="ECO:0000313" key="2">
    <source>
        <dbReference type="EMBL" id="TDL44061.1"/>
    </source>
</evidence>
<reference evidence="2 3" key="1">
    <citation type="submission" date="2019-03" db="EMBL/GenBank/DDBJ databases">
        <title>Genome Sequencing and Assembly of Various Microbes Isolated from Partially Reclaimed Soil and Acid Mine Drainage (AMD) Site.</title>
        <authorList>
            <person name="Steinbock B."/>
            <person name="Bechtold R."/>
            <person name="Sevigny J.L."/>
            <person name="Thomas D."/>
            <person name="Cuthill L.R."/>
            <person name="Aveiro Johannsen E.J."/>
            <person name="Thomas K."/>
            <person name="Ghosh A."/>
        </authorList>
    </citation>
    <scope>NUCLEOTIDE SEQUENCE [LARGE SCALE GENOMIC DNA]</scope>
    <source>
        <strain evidence="2 3">F-B2</strain>
    </source>
</reference>
<evidence type="ECO:0000256" key="1">
    <source>
        <dbReference type="SAM" id="Phobius"/>
    </source>
</evidence>
<dbReference type="Proteomes" id="UP000295633">
    <property type="component" value="Unassembled WGS sequence"/>
</dbReference>